<geneLocation type="plasmid" evidence="1 2">
    <name>unnamed2</name>
</geneLocation>
<dbReference type="AlphaFoldDB" id="A0A2S2CZ50"/>
<dbReference type="RefSeq" id="WP_109333287.1">
    <property type="nucleotide sequence ID" value="NZ_CP029357.1"/>
</dbReference>
<dbReference type="EMBL" id="CP029357">
    <property type="protein sequence ID" value="AWK89715.1"/>
    <property type="molecule type" value="Genomic_DNA"/>
</dbReference>
<dbReference type="KEGG" id="azz:DEW08_27420"/>
<dbReference type="InterPro" id="IPR029014">
    <property type="entry name" value="NiFe-Hase_large"/>
</dbReference>
<evidence type="ECO:0008006" key="3">
    <source>
        <dbReference type="Google" id="ProtNLM"/>
    </source>
</evidence>
<gene>
    <name evidence="1" type="ORF">DEW08_27420</name>
</gene>
<dbReference type="Proteomes" id="UP000245629">
    <property type="component" value="Plasmid unnamed2"/>
</dbReference>
<organism evidence="1 2">
    <name type="scientific">Azospirillum thermophilum</name>
    <dbReference type="NCBI Taxonomy" id="2202148"/>
    <lineage>
        <taxon>Bacteria</taxon>
        <taxon>Pseudomonadati</taxon>
        <taxon>Pseudomonadota</taxon>
        <taxon>Alphaproteobacteria</taxon>
        <taxon>Rhodospirillales</taxon>
        <taxon>Azospirillaceae</taxon>
        <taxon>Azospirillum</taxon>
    </lineage>
</organism>
<dbReference type="Gene3D" id="1.10.645.10">
    <property type="entry name" value="Cytochrome-c3 Hydrogenase, chain B"/>
    <property type="match status" value="1"/>
</dbReference>
<reference evidence="2" key="1">
    <citation type="submission" date="2018-05" db="EMBL/GenBank/DDBJ databases">
        <title>Azospirillum thermophila sp. nov., a novel isolated from hot spring.</title>
        <authorList>
            <person name="Zhao Z."/>
        </authorList>
    </citation>
    <scope>NUCLEOTIDE SEQUENCE [LARGE SCALE GENOMIC DNA]</scope>
    <source>
        <strain evidence="2">CFH 70021</strain>
        <plasmid evidence="2">unnamed2</plasmid>
    </source>
</reference>
<proteinExistence type="predicted"/>
<dbReference type="SUPFAM" id="SSF56762">
    <property type="entry name" value="HydB/Nqo4-like"/>
    <property type="match status" value="1"/>
</dbReference>
<sequence length="339" mass="34884">MTAAGDPSGDPSGGLPDGLAGRLGVGLAVGNGAVRVRIDHRPGRPVAALLVGKPREQATVLVPAVLNLCAVAHRQAATAAVGLGSGDAAGTRQETVRDHAIAILRDWPACLGAPAEAGALRVVGALASGQAGAADALRRQIAGSSAGTGAELRHFTIAELERWLAAGETATVRLLAGVRRGFDPAWGRAALPAPTLRDLEEAALPAREVTCADRVRGMPLLQAVEAAEGRSLFARLLGRILDLLGWLEGGPGRPAEPAPPGIGLAEASRGLLIHRAVLDGGRIAGYRIVTPTDWNLAEGGLLQRMLASLPADERLEPAARLALACVDPCLPTDLHLYRD</sequence>
<name>A0A2S2CZ50_9PROT</name>
<accession>A0A2S2CZ50</accession>
<keyword evidence="1" id="KW-0614">Plasmid</keyword>
<evidence type="ECO:0000313" key="1">
    <source>
        <dbReference type="EMBL" id="AWK89715.1"/>
    </source>
</evidence>
<protein>
    <recommendedName>
        <fullName evidence="3">Hydrogenase</fullName>
    </recommendedName>
</protein>
<keyword evidence="2" id="KW-1185">Reference proteome</keyword>
<evidence type="ECO:0000313" key="2">
    <source>
        <dbReference type="Proteomes" id="UP000245629"/>
    </source>
</evidence>
<dbReference type="OrthoDB" id="9157196at2"/>